<protein>
    <submittedName>
        <fullName evidence="4">Phosphinothricin acetyltransferase</fullName>
    </submittedName>
</protein>
<reference evidence="4 5" key="1">
    <citation type="submission" date="2014-06" db="EMBL/GenBank/DDBJ databases">
        <title>Genomes of Alteromonas australica, a world apart.</title>
        <authorList>
            <person name="Gonzaga A."/>
            <person name="Lopez-Perez M."/>
            <person name="Rodriguez-Valera F."/>
        </authorList>
    </citation>
    <scope>NUCLEOTIDE SEQUENCE [LARGE SCALE GENOMIC DNA]</scope>
    <source>
        <strain evidence="4 5">H 17</strain>
    </source>
</reference>
<evidence type="ECO:0000313" key="4">
    <source>
        <dbReference type="EMBL" id="AIF97696.1"/>
    </source>
</evidence>
<dbReference type="KEGG" id="aal:EP13_02745"/>
<keyword evidence="5" id="KW-1185">Reference proteome</keyword>
<dbReference type="PANTHER" id="PTHR43072:SF23">
    <property type="entry name" value="UPF0039 PROTEIN C11D3.02C"/>
    <property type="match status" value="1"/>
</dbReference>
<name>A0A075NW32_9ALTE</name>
<dbReference type="eggNOG" id="COG1247">
    <property type="taxonomic scope" value="Bacteria"/>
</dbReference>
<dbReference type="Gene3D" id="3.40.630.30">
    <property type="match status" value="1"/>
</dbReference>
<dbReference type="EMBL" id="CP008849">
    <property type="protein sequence ID" value="AIF97696.1"/>
    <property type="molecule type" value="Genomic_DNA"/>
</dbReference>
<dbReference type="InterPro" id="IPR016181">
    <property type="entry name" value="Acyl_CoA_acyltransferase"/>
</dbReference>
<dbReference type="PROSITE" id="PS51186">
    <property type="entry name" value="GNAT"/>
    <property type="match status" value="1"/>
</dbReference>
<proteinExistence type="predicted"/>
<organism evidence="4 5">
    <name type="scientific">Alteromonas australica</name>
    <dbReference type="NCBI Taxonomy" id="589873"/>
    <lineage>
        <taxon>Bacteria</taxon>
        <taxon>Pseudomonadati</taxon>
        <taxon>Pseudomonadota</taxon>
        <taxon>Gammaproteobacteria</taxon>
        <taxon>Alteromonadales</taxon>
        <taxon>Alteromonadaceae</taxon>
        <taxon>Alteromonas/Salinimonas group</taxon>
        <taxon>Alteromonas</taxon>
    </lineage>
</organism>
<evidence type="ECO:0000256" key="1">
    <source>
        <dbReference type="ARBA" id="ARBA00022679"/>
    </source>
</evidence>
<dbReference type="GO" id="GO:0016747">
    <property type="term" value="F:acyltransferase activity, transferring groups other than amino-acyl groups"/>
    <property type="evidence" value="ECO:0007669"/>
    <property type="project" value="InterPro"/>
</dbReference>
<dbReference type="Proteomes" id="UP000056090">
    <property type="component" value="Chromosome"/>
</dbReference>
<dbReference type="SUPFAM" id="SSF55729">
    <property type="entry name" value="Acyl-CoA N-acyltransferases (Nat)"/>
    <property type="match status" value="1"/>
</dbReference>
<dbReference type="AlphaFoldDB" id="A0A075NW32"/>
<dbReference type="Pfam" id="PF13420">
    <property type="entry name" value="Acetyltransf_4"/>
    <property type="match status" value="1"/>
</dbReference>
<evidence type="ECO:0000313" key="5">
    <source>
        <dbReference type="Proteomes" id="UP000056090"/>
    </source>
</evidence>
<accession>A0A075NW32</accession>
<gene>
    <name evidence="4" type="ORF">EP13_02745</name>
</gene>
<feature type="domain" description="N-acetyltransferase" evidence="3">
    <location>
        <begin position="1"/>
        <end position="155"/>
    </location>
</feature>
<keyword evidence="1 4" id="KW-0808">Transferase</keyword>
<keyword evidence="2" id="KW-0012">Acyltransferase</keyword>
<dbReference type="NCBIfam" id="NF040504">
    <property type="entry name" value="resist_ArsN1b"/>
    <property type="match status" value="1"/>
</dbReference>
<evidence type="ECO:0000256" key="2">
    <source>
        <dbReference type="ARBA" id="ARBA00023315"/>
    </source>
</evidence>
<evidence type="ECO:0000259" key="3">
    <source>
        <dbReference type="PROSITE" id="PS51186"/>
    </source>
</evidence>
<sequence>MIRDAALEDASEIADIYNFYVVNTRTTFEERKVSEKEMSIRLKKVVDSDLPWLVAVVDEAVVGYAYATKWKERSAYRFSVESTIYLANGTEGKGVGSILYKALFNKLKLKGINNVIGGIALPNPASVGLHEKMGMEKVAHFSKVGFKFDEWLDVGYWQLKLHT</sequence>
<dbReference type="InterPro" id="IPR000182">
    <property type="entry name" value="GNAT_dom"/>
</dbReference>
<dbReference type="PANTHER" id="PTHR43072">
    <property type="entry name" value="N-ACETYLTRANSFERASE"/>
    <property type="match status" value="1"/>
</dbReference>